<evidence type="ECO:0000256" key="3">
    <source>
        <dbReference type="ARBA" id="ARBA00022448"/>
    </source>
</evidence>
<dbReference type="RefSeq" id="WP_066417085.1">
    <property type="nucleotide sequence ID" value="NZ_FKBS01000025.1"/>
</dbReference>
<evidence type="ECO:0000256" key="10">
    <source>
        <dbReference type="SAM" id="MobiDB-lite"/>
    </source>
</evidence>
<protein>
    <submittedName>
        <fullName evidence="13">General secretion pathway protein L</fullName>
    </submittedName>
</protein>
<keyword evidence="6 11" id="KW-0812">Transmembrane</keyword>
<evidence type="ECO:0000256" key="5">
    <source>
        <dbReference type="ARBA" id="ARBA00022519"/>
    </source>
</evidence>
<evidence type="ECO:0000256" key="1">
    <source>
        <dbReference type="ARBA" id="ARBA00004533"/>
    </source>
</evidence>
<evidence type="ECO:0000313" key="14">
    <source>
        <dbReference type="Proteomes" id="UP000077037"/>
    </source>
</evidence>
<feature type="region of interest" description="Disordered" evidence="10">
    <location>
        <begin position="383"/>
        <end position="406"/>
    </location>
</feature>
<dbReference type="GO" id="GO:0015627">
    <property type="term" value="C:type II protein secretion system complex"/>
    <property type="evidence" value="ECO:0007669"/>
    <property type="project" value="InterPro"/>
</dbReference>
<evidence type="ECO:0000256" key="11">
    <source>
        <dbReference type="SAM" id="Phobius"/>
    </source>
</evidence>
<dbReference type="Gene3D" id="3.30.420.380">
    <property type="match status" value="1"/>
</dbReference>
<dbReference type="AlphaFoldDB" id="A0A157QNW1"/>
<keyword evidence="4" id="KW-1003">Cell membrane</keyword>
<keyword evidence="5" id="KW-0997">Cell inner membrane</keyword>
<evidence type="ECO:0000256" key="8">
    <source>
        <dbReference type="ARBA" id="ARBA00022989"/>
    </source>
</evidence>
<dbReference type="InterPro" id="IPR007812">
    <property type="entry name" value="T2SS_protein-GspL"/>
</dbReference>
<dbReference type="Proteomes" id="UP000077037">
    <property type="component" value="Unassembled WGS sequence"/>
</dbReference>
<gene>
    <name evidence="13" type="primary">gspL_3</name>
    <name evidence="13" type="ORF">SAMEA1982600_03783</name>
</gene>
<evidence type="ECO:0000313" key="13">
    <source>
        <dbReference type="EMBL" id="SAI47256.1"/>
    </source>
</evidence>
<dbReference type="GO" id="GO:0005886">
    <property type="term" value="C:plasma membrane"/>
    <property type="evidence" value="ECO:0007669"/>
    <property type="project" value="UniProtKB-SubCell"/>
</dbReference>
<organism evidence="13 14">
    <name type="scientific">Bordetella ansorpii</name>
    <dbReference type="NCBI Taxonomy" id="288768"/>
    <lineage>
        <taxon>Bacteria</taxon>
        <taxon>Pseudomonadati</taxon>
        <taxon>Pseudomonadota</taxon>
        <taxon>Betaproteobacteria</taxon>
        <taxon>Burkholderiales</taxon>
        <taxon>Alcaligenaceae</taxon>
        <taxon>Bordetella</taxon>
    </lineage>
</organism>
<keyword evidence="9 11" id="KW-0472">Membrane</keyword>
<dbReference type="EMBL" id="FKBS01000025">
    <property type="protein sequence ID" value="SAI47256.1"/>
    <property type="molecule type" value="Genomic_DNA"/>
</dbReference>
<dbReference type="Pfam" id="PF12693">
    <property type="entry name" value="GspL_C"/>
    <property type="match status" value="1"/>
</dbReference>
<proteinExistence type="inferred from homology"/>
<feature type="domain" description="GspL periplasmic" evidence="12">
    <location>
        <begin position="250"/>
        <end position="369"/>
    </location>
</feature>
<dbReference type="InterPro" id="IPR043129">
    <property type="entry name" value="ATPase_NBD"/>
</dbReference>
<comment type="similarity">
    <text evidence="2">Belongs to the GSP L family.</text>
</comment>
<name>A0A157QNW1_9BORD</name>
<keyword evidence="7" id="KW-0653">Protein transport</keyword>
<evidence type="ECO:0000256" key="4">
    <source>
        <dbReference type="ARBA" id="ARBA00022475"/>
    </source>
</evidence>
<dbReference type="SUPFAM" id="SSF53067">
    <property type="entry name" value="Actin-like ATPase domain"/>
    <property type="match status" value="1"/>
</dbReference>
<reference evidence="13 14" key="1">
    <citation type="submission" date="2016-03" db="EMBL/GenBank/DDBJ databases">
        <authorList>
            <consortium name="Pathogen Informatics"/>
        </authorList>
    </citation>
    <scope>NUCLEOTIDE SEQUENCE [LARGE SCALE GENOMIC DNA]</scope>
    <source>
        <strain evidence="13 14">NCTC13364</strain>
    </source>
</reference>
<dbReference type="GO" id="GO:0009276">
    <property type="term" value="C:Gram-negative-bacterium-type cell wall"/>
    <property type="evidence" value="ECO:0007669"/>
    <property type="project" value="InterPro"/>
</dbReference>
<dbReference type="OrthoDB" id="7022366at2"/>
<dbReference type="GO" id="GO:0015628">
    <property type="term" value="P:protein secretion by the type II secretion system"/>
    <property type="evidence" value="ECO:0007669"/>
    <property type="project" value="InterPro"/>
</dbReference>
<evidence type="ECO:0000259" key="12">
    <source>
        <dbReference type="Pfam" id="PF12693"/>
    </source>
</evidence>
<evidence type="ECO:0000256" key="2">
    <source>
        <dbReference type="ARBA" id="ARBA00005318"/>
    </source>
</evidence>
<comment type="subcellular location">
    <subcellularLocation>
        <location evidence="1">Cell inner membrane</location>
    </subcellularLocation>
</comment>
<sequence>MTILRLLLPRLATLDPQAAIPFVRFDKRGAAEAGQATLTDLASRWPGTSLQAILHPTDATITEVRMPPLPPSKLRQAMGGVIDGLVLAGRATVVASHGPRLSNGLVPVVWANEQVLRDASKRLLALGFGPAVFVPAPFCLAHPAPAPAVAVAGQVSPWTAWLHAEGYIVVRTGTSGFVHPIVEESTEAAISRLLARHQPGDVSWVHELPQAWNAQHTAAATMMPVVQGWAGGIPTWACLRADDRDAGTAGAWRRPALVWVGAVAVWLLGLNLYAAVLASEGREINRAMVDRVRAEFPGAGSGLNPLQQARQLRDAQQQAVTNAARAEFGGMVAILAEHAGFAAGDIRTLRYEPGILHLELEPDAAPAKEGSQPDWTEAILQAGLRGQQEGDKGWVVRPAEPEEGGQ</sequence>
<dbReference type="InterPro" id="IPR025691">
    <property type="entry name" value="GspL_pp_dom"/>
</dbReference>
<keyword evidence="8 11" id="KW-1133">Transmembrane helix</keyword>
<evidence type="ECO:0000256" key="9">
    <source>
        <dbReference type="ARBA" id="ARBA00023136"/>
    </source>
</evidence>
<dbReference type="NCBIfam" id="TIGR01709">
    <property type="entry name" value="typeII_sec_gspL"/>
    <property type="match status" value="1"/>
</dbReference>
<feature type="transmembrane region" description="Helical" evidence="11">
    <location>
        <begin position="256"/>
        <end position="278"/>
    </location>
</feature>
<evidence type="ECO:0000256" key="6">
    <source>
        <dbReference type="ARBA" id="ARBA00022692"/>
    </source>
</evidence>
<keyword evidence="3" id="KW-0813">Transport</keyword>
<accession>A0A157QNW1</accession>
<evidence type="ECO:0000256" key="7">
    <source>
        <dbReference type="ARBA" id="ARBA00022927"/>
    </source>
</evidence>